<dbReference type="InterPro" id="IPR002836">
    <property type="entry name" value="PDCD5-like"/>
</dbReference>
<dbReference type="GO" id="GO:0005634">
    <property type="term" value="C:nucleus"/>
    <property type="evidence" value="ECO:0007669"/>
    <property type="project" value="TreeGrafter"/>
</dbReference>
<sequence length="135" mass="14512">MDAELQAIREARLAQLKAGTDRSTNSSTSSNTASSAVQGLLEPAAAERLSRVALVRPDRAQAVERYVQQLAAAGQLRRKVSEAEVVRILDGVAREQGKRDETRIVFERKGDVSAATPAASTAHAASDSEDDFFDE</sequence>
<evidence type="ECO:0000256" key="2">
    <source>
        <dbReference type="SAM" id="MobiDB-lite"/>
    </source>
</evidence>
<organism evidence="3 5">
    <name type="scientific">Maudiozyma humilis</name>
    <name type="common">Sour dough yeast</name>
    <name type="synonym">Kazachstania humilis</name>
    <dbReference type="NCBI Taxonomy" id="51915"/>
    <lineage>
        <taxon>Eukaryota</taxon>
        <taxon>Fungi</taxon>
        <taxon>Dikarya</taxon>
        <taxon>Ascomycota</taxon>
        <taxon>Saccharomycotina</taxon>
        <taxon>Saccharomycetes</taxon>
        <taxon>Saccharomycetales</taxon>
        <taxon>Saccharomycetaceae</taxon>
        <taxon>Maudiozyma</taxon>
    </lineage>
</organism>
<evidence type="ECO:0000313" key="3">
    <source>
        <dbReference type="EMBL" id="GMM57403.1"/>
    </source>
</evidence>
<dbReference type="AlphaFoldDB" id="A0AAV5S3F0"/>
<dbReference type="PANTHER" id="PTHR10840">
    <property type="entry name" value="PROGRAMMED CELL DEATH PROTEIN 5"/>
    <property type="match status" value="1"/>
</dbReference>
<dbReference type="GO" id="GO:0005829">
    <property type="term" value="C:cytosol"/>
    <property type="evidence" value="ECO:0007669"/>
    <property type="project" value="TreeGrafter"/>
</dbReference>
<dbReference type="PIRSF" id="PIRSF015730">
    <property type="entry name" value="TFAR19"/>
    <property type="match status" value="1"/>
</dbReference>
<evidence type="ECO:0000256" key="1">
    <source>
        <dbReference type="ARBA" id="ARBA00010490"/>
    </source>
</evidence>
<feature type="region of interest" description="Disordered" evidence="2">
    <location>
        <begin position="115"/>
        <end position="135"/>
    </location>
</feature>
<feature type="compositionally biased region" description="Low complexity" evidence="2">
    <location>
        <begin position="23"/>
        <end position="36"/>
    </location>
</feature>
<dbReference type="GO" id="GO:0003677">
    <property type="term" value="F:DNA binding"/>
    <property type="evidence" value="ECO:0007669"/>
    <property type="project" value="InterPro"/>
</dbReference>
<dbReference type="Proteomes" id="UP001377567">
    <property type="component" value="Unassembled WGS sequence"/>
</dbReference>
<gene>
    <name evidence="3" type="ORF">DAKH74_040190</name>
    <name evidence="4" type="ORF">DAKH74_047400</name>
</gene>
<accession>A0AAV5S3F0</accession>
<feature type="region of interest" description="Disordered" evidence="2">
    <location>
        <begin position="16"/>
        <end position="39"/>
    </location>
</feature>
<comment type="similarity">
    <text evidence="1">Belongs to the PDCD5 family.</text>
</comment>
<feature type="compositionally biased region" description="Low complexity" evidence="2">
    <location>
        <begin position="115"/>
        <end position="125"/>
    </location>
</feature>
<dbReference type="Pfam" id="PF01984">
    <property type="entry name" value="dsDNA_bind"/>
    <property type="match status" value="1"/>
</dbReference>
<reference evidence="3 5" key="1">
    <citation type="journal article" date="2023" name="Elife">
        <title>Identification of key yeast species and microbe-microbe interactions impacting larval growth of Drosophila in the wild.</title>
        <authorList>
            <person name="Mure A."/>
            <person name="Sugiura Y."/>
            <person name="Maeda R."/>
            <person name="Honda K."/>
            <person name="Sakurai N."/>
            <person name="Takahashi Y."/>
            <person name="Watada M."/>
            <person name="Katoh T."/>
            <person name="Gotoh A."/>
            <person name="Gotoh Y."/>
            <person name="Taniguchi I."/>
            <person name="Nakamura K."/>
            <person name="Hayashi T."/>
            <person name="Katayama T."/>
            <person name="Uemura T."/>
            <person name="Hattori Y."/>
        </authorList>
    </citation>
    <scope>NUCLEOTIDE SEQUENCE [LARGE SCALE GENOMIC DNA]</scope>
    <source>
        <strain evidence="3 5">KH-74</strain>
    </source>
</reference>
<evidence type="ECO:0000313" key="5">
    <source>
        <dbReference type="Proteomes" id="UP001377567"/>
    </source>
</evidence>
<protein>
    <submittedName>
        <fullName evidence="4">Sdd2 protein</fullName>
    </submittedName>
</protein>
<name>A0AAV5S3F0_MAUHU</name>
<dbReference type="SUPFAM" id="SSF46950">
    <property type="entry name" value="Double-stranded DNA-binding domain"/>
    <property type="match status" value="1"/>
</dbReference>
<reference evidence="3" key="2">
    <citation type="submission" date="2023-06" db="EMBL/GenBank/DDBJ databases">
        <authorList>
            <person name="Mure A."/>
            <person name="Hattori Y."/>
        </authorList>
    </citation>
    <scope>NUCLEOTIDE SEQUENCE</scope>
    <source>
        <strain evidence="3">KH-74</strain>
    </source>
</reference>
<proteinExistence type="inferred from homology"/>
<dbReference type="EMBL" id="BTGD01000013">
    <property type="protein sequence ID" value="GMM57403.1"/>
    <property type="molecule type" value="Genomic_DNA"/>
</dbReference>
<keyword evidence="5" id="KW-1185">Reference proteome</keyword>
<dbReference type="InterPro" id="IPR036883">
    <property type="entry name" value="PDCD5-like_sf"/>
</dbReference>
<dbReference type="EMBL" id="BTGD01000020">
    <property type="protein sequence ID" value="GMM58124.1"/>
    <property type="molecule type" value="Genomic_DNA"/>
</dbReference>
<dbReference type="PANTHER" id="PTHR10840:SF0">
    <property type="entry name" value="PROGRAMMED CELL DEATH PROTEIN 5"/>
    <property type="match status" value="1"/>
</dbReference>
<evidence type="ECO:0000313" key="4">
    <source>
        <dbReference type="EMBL" id="GMM58124.1"/>
    </source>
</evidence>
<comment type="caution">
    <text evidence="3">The sequence shown here is derived from an EMBL/GenBank/DDBJ whole genome shotgun (WGS) entry which is preliminary data.</text>
</comment>
<dbReference type="Gene3D" id="1.10.8.140">
    <property type="entry name" value="PDCD5-like"/>
    <property type="match status" value="1"/>
</dbReference>